<dbReference type="OrthoDB" id="7996105at2"/>
<name>B8IHU2_METNO</name>
<gene>
    <name evidence="1" type="ordered locus">Mnod_0967</name>
</gene>
<dbReference type="eggNOG" id="ENOG5030ZS2">
    <property type="taxonomic scope" value="Bacteria"/>
</dbReference>
<organism evidence="1 2">
    <name type="scientific">Methylobacterium nodulans (strain LMG 21967 / CNCM I-2342 / ORS 2060)</name>
    <dbReference type="NCBI Taxonomy" id="460265"/>
    <lineage>
        <taxon>Bacteria</taxon>
        <taxon>Pseudomonadati</taxon>
        <taxon>Pseudomonadota</taxon>
        <taxon>Alphaproteobacteria</taxon>
        <taxon>Hyphomicrobiales</taxon>
        <taxon>Methylobacteriaceae</taxon>
        <taxon>Methylobacterium</taxon>
    </lineage>
</organism>
<evidence type="ECO:0000313" key="2">
    <source>
        <dbReference type="Proteomes" id="UP000008207"/>
    </source>
</evidence>
<evidence type="ECO:0000313" key="1">
    <source>
        <dbReference type="EMBL" id="ACL55980.1"/>
    </source>
</evidence>
<dbReference type="HOGENOM" id="CLU_2508930_0_0_5"/>
<dbReference type="STRING" id="460265.Mnod_0967"/>
<sequence length="88" mass="9721">MRTYALAFTDVLFACVPDDHDIDRVIEEEGCVGCAEIDPGEVQVVRGLVLTGRPTEADEVVWCAGPDGELIDERGQPFAYAVRRRLAR</sequence>
<dbReference type="AlphaFoldDB" id="B8IHU2"/>
<reference evidence="1 2" key="1">
    <citation type="submission" date="2009-01" db="EMBL/GenBank/DDBJ databases">
        <title>Complete sequence of chromosome of Methylobacterium nodulans ORS 2060.</title>
        <authorList>
            <consortium name="US DOE Joint Genome Institute"/>
            <person name="Lucas S."/>
            <person name="Copeland A."/>
            <person name="Lapidus A."/>
            <person name="Glavina del Rio T."/>
            <person name="Dalin E."/>
            <person name="Tice H."/>
            <person name="Bruce D."/>
            <person name="Goodwin L."/>
            <person name="Pitluck S."/>
            <person name="Sims D."/>
            <person name="Brettin T."/>
            <person name="Detter J.C."/>
            <person name="Han C."/>
            <person name="Larimer F."/>
            <person name="Land M."/>
            <person name="Hauser L."/>
            <person name="Kyrpides N."/>
            <person name="Ivanova N."/>
            <person name="Marx C.J."/>
            <person name="Richardson P."/>
        </authorList>
    </citation>
    <scope>NUCLEOTIDE SEQUENCE [LARGE SCALE GENOMIC DNA]</scope>
    <source>
        <strain evidence="2">LMG 21967 / CNCM I-2342 / ORS 2060</strain>
    </source>
</reference>
<dbReference type="RefSeq" id="WP_015927678.1">
    <property type="nucleotide sequence ID" value="NC_011894.1"/>
</dbReference>
<proteinExistence type="predicted"/>
<keyword evidence="2" id="KW-1185">Reference proteome</keyword>
<dbReference type="Proteomes" id="UP000008207">
    <property type="component" value="Chromosome"/>
</dbReference>
<accession>B8IHU2</accession>
<dbReference type="EMBL" id="CP001349">
    <property type="protein sequence ID" value="ACL55980.1"/>
    <property type="molecule type" value="Genomic_DNA"/>
</dbReference>
<dbReference type="KEGG" id="mno:Mnod_0967"/>
<protein>
    <submittedName>
        <fullName evidence="1">Uncharacterized protein</fullName>
    </submittedName>
</protein>